<dbReference type="Pfam" id="PF24883">
    <property type="entry name" value="NPHP3_N"/>
    <property type="match status" value="1"/>
</dbReference>
<name>A0A6A5TNP0_9PLEO</name>
<dbReference type="InterPro" id="IPR056125">
    <property type="entry name" value="DUF7708"/>
</dbReference>
<evidence type="ECO:0000256" key="1">
    <source>
        <dbReference type="ARBA" id="ARBA00022737"/>
    </source>
</evidence>
<dbReference type="AlphaFoldDB" id="A0A6A5TNP0"/>
<evidence type="ECO:0000313" key="5">
    <source>
        <dbReference type="Proteomes" id="UP000800035"/>
    </source>
</evidence>
<dbReference type="Gene3D" id="3.40.50.300">
    <property type="entry name" value="P-loop containing nucleotide triphosphate hydrolases"/>
    <property type="match status" value="1"/>
</dbReference>
<dbReference type="Pfam" id="PF24809">
    <property type="entry name" value="DUF7708"/>
    <property type="match status" value="1"/>
</dbReference>
<reference evidence="4" key="1">
    <citation type="journal article" date="2020" name="Stud. Mycol.">
        <title>101 Dothideomycetes genomes: a test case for predicting lifestyles and emergence of pathogens.</title>
        <authorList>
            <person name="Haridas S."/>
            <person name="Albert R."/>
            <person name="Binder M."/>
            <person name="Bloem J."/>
            <person name="Labutti K."/>
            <person name="Salamov A."/>
            <person name="Andreopoulos B."/>
            <person name="Baker S."/>
            <person name="Barry K."/>
            <person name="Bills G."/>
            <person name="Bluhm B."/>
            <person name="Cannon C."/>
            <person name="Castanera R."/>
            <person name="Culley D."/>
            <person name="Daum C."/>
            <person name="Ezra D."/>
            <person name="Gonzalez J."/>
            <person name="Henrissat B."/>
            <person name="Kuo A."/>
            <person name="Liang C."/>
            <person name="Lipzen A."/>
            <person name="Lutzoni F."/>
            <person name="Magnuson J."/>
            <person name="Mondo S."/>
            <person name="Nolan M."/>
            <person name="Ohm R."/>
            <person name="Pangilinan J."/>
            <person name="Park H.-J."/>
            <person name="Ramirez L."/>
            <person name="Alfaro M."/>
            <person name="Sun H."/>
            <person name="Tritt A."/>
            <person name="Yoshinaga Y."/>
            <person name="Zwiers L.-H."/>
            <person name="Turgeon B."/>
            <person name="Goodwin S."/>
            <person name="Spatafora J."/>
            <person name="Crous P."/>
            <person name="Grigoriev I."/>
        </authorList>
    </citation>
    <scope>NUCLEOTIDE SEQUENCE</scope>
    <source>
        <strain evidence="4">CBS 675.92</strain>
    </source>
</reference>
<dbReference type="OrthoDB" id="7464126at2759"/>
<dbReference type="InterPro" id="IPR007111">
    <property type="entry name" value="NACHT_NTPase"/>
</dbReference>
<dbReference type="PANTHER" id="PTHR10039:SF14">
    <property type="entry name" value="NACHT DOMAIN-CONTAINING PROTEIN"/>
    <property type="match status" value="1"/>
</dbReference>
<feature type="domain" description="NACHT" evidence="3">
    <location>
        <begin position="292"/>
        <end position="439"/>
    </location>
</feature>
<proteinExistence type="predicted"/>
<dbReference type="PANTHER" id="PTHR10039">
    <property type="entry name" value="AMELOGENIN"/>
    <property type="match status" value="1"/>
</dbReference>
<protein>
    <recommendedName>
        <fullName evidence="3">NACHT domain-containing protein</fullName>
    </recommendedName>
</protein>
<dbReference type="Proteomes" id="UP000800035">
    <property type="component" value="Unassembled WGS sequence"/>
</dbReference>
<evidence type="ECO:0000313" key="4">
    <source>
        <dbReference type="EMBL" id="KAF1954513.1"/>
    </source>
</evidence>
<sequence length="882" mass="100149">MPRMAPTVSALARGTIKAAFEDLEKTITPADAIQMRSMTAIGQVREAALDIERQLAARGSLRNMRRLAPLLNGLEHYAKVIEVLCNGTPYLSWIWAPISLILRVSSEFLEAFEHIMKGYSQIAKALVRFEILGNAFPNDAGFQHTLAIFYADILQFHKHAYKFVRRSSWHLLFNTSWGRFQRRFANLLHDLSKHGELIDMEANARNIAEARLHREEHRQWREESLEKVEQEERHQATKQYQSVLSWLKTDETEQIAIFESISEEGSKYSGTCSWISNNSQIKAWLSRKPDYQQLWVQGNPGTGKSVMTTQLVGFLQGSRSHVLHHFCSYTYASSTRYDAILRSLVHQLLRFSGDLTAFAYHEYVVGKKAPTTPSLEQLLSTLLSALSEAHHSEYVWIIIDGIEECETAKQARLVSLLLNLASKSSLQSSTICKVLLSSRALPTKIRRMPKKHTLCLSDEIEHTSKAIKLYASHRLQSLHERLRQLDMSIEEIETIEQLVAEKANGMFLYARLVLDYLSTNLFFNGNELKKSIETLPETVTEFYQNILTQMVVNLDARSKERITSVLGWIAFAKRPLRRLELLSALAFSPGFLQSHSNVVCINEQLALQEHGLASVACLLSAVEVFRKDYSEHAKLLRLVKGVHGLHVYATEYWTEYLLANATTGDGLDASSSLVNMSCRLSEALIETTGSVANPLSSLDDRLKFLNGYPCLQLAITKALWARSQKRLESEILLLSDDNLSTQHAKSEFDDSISSMLDAYQKSVETLLDHDSCPGASIEELRFFKSQFRTSAYTCRLRSCPRATIGFDSDELRHEHETGHAGGFRCSEVSCQYPPFRTSQALKSHFDSRHATIPVRKSIRKLSATQTESRKTESKRMYQLRQK</sequence>
<evidence type="ECO:0000256" key="2">
    <source>
        <dbReference type="SAM" id="MobiDB-lite"/>
    </source>
</evidence>
<dbReference type="InterPro" id="IPR027417">
    <property type="entry name" value="P-loop_NTPase"/>
</dbReference>
<organism evidence="4 5">
    <name type="scientific">Byssothecium circinans</name>
    <dbReference type="NCBI Taxonomy" id="147558"/>
    <lineage>
        <taxon>Eukaryota</taxon>
        <taxon>Fungi</taxon>
        <taxon>Dikarya</taxon>
        <taxon>Ascomycota</taxon>
        <taxon>Pezizomycotina</taxon>
        <taxon>Dothideomycetes</taxon>
        <taxon>Pleosporomycetidae</taxon>
        <taxon>Pleosporales</taxon>
        <taxon>Massarineae</taxon>
        <taxon>Massarinaceae</taxon>
        <taxon>Byssothecium</taxon>
    </lineage>
</organism>
<dbReference type="InterPro" id="IPR056884">
    <property type="entry name" value="NPHP3-like_N"/>
</dbReference>
<keyword evidence="5" id="KW-1185">Reference proteome</keyword>
<gene>
    <name evidence="4" type="ORF">CC80DRAFT_517458</name>
</gene>
<dbReference type="PROSITE" id="PS50837">
    <property type="entry name" value="NACHT"/>
    <property type="match status" value="1"/>
</dbReference>
<evidence type="ECO:0000259" key="3">
    <source>
        <dbReference type="PROSITE" id="PS50837"/>
    </source>
</evidence>
<dbReference type="EMBL" id="ML976998">
    <property type="protein sequence ID" value="KAF1954513.1"/>
    <property type="molecule type" value="Genomic_DNA"/>
</dbReference>
<keyword evidence="1" id="KW-0677">Repeat</keyword>
<accession>A0A6A5TNP0</accession>
<feature type="region of interest" description="Disordered" evidence="2">
    <location>
        <begin position="860"/>
        <end position="882"/>
    </location>
</feature>
<dbReference type="SUPFAM" id="SSF52540">
    <property type="entry name" value="P-loop containing nucleoside triphosphate hydrolases"/>
    <property type="match status" value="1"/>
</dbReference>